<accession>A0A814HMH5</accession>
<evidence type="ECO:0000256" key="7">
    <source>
        <dbReference type="ARBA" id="ARBA00023027"/>
    </source>
</evidence>
<keyword evidence="5 13" id="KW-0274">FAD</keyword>
<dbReference type="SUPFAM" id="SSF55424">
    <property type="entry name" value="FAD/NAD-linked reductases, dimerisation (C-terminal) domain"/>
    <property type="match status" value="1"/>
</dbReference>
<comment type="similarity">
    <text evidence="1 15">Belongs to the class-I pyridine nucleotide-disulfide oxidoreductase family.</text>
</comment>
<dbReference type="FunFam" id="3.30.390.30:FF:000001">
    <property type="entry name" value="Dihydrolipoyl dehydrogenase"/>
    <property type="match status" value="1"/>
</dbReference>
<keyword evidence="7 13" id="KW-0520">NAD</keyword>
<evidence type="ECO:0000313" key="19">
    <source>
        <dbReference type="Proteomes" id="UP000663852"/>
    </source>
</evidence>
<dbReference type="Gene3D" id="3.50.50.60">
    <property type="entry name" value="FAD/NAD(P)-binding domain"/>
    <property type="match status" value="2"/>
</dbReference>
<dbReference type="EMBL" id="CAJNOJ010000065">
    <property type="protein sequence ID" value="CAF1012185.1"/>
    <property type="molecule type" value="Genomic_DNA"/>
</dbReference>
<evidence type="ECO:0000256" key="6">
    <source>
        <dbReference type="ARBA" id="ARBA00023002"/>
    </source>
</evidence>
<evidence type="ECO:0000259" key="16">
    <source>
        <dbReference type="Pfam" id="PF02852"/>
    </source>
</evidence>
<comment type="caution">
    <text evidence="18">The sequence shown here is derived from an EMBL/GenBank/DDBJ whole genome shotgun (WGS) entry which is preliminary data.</text>
</comment>
<feature type="binding site" evidence="13">
    <location>
        <position position="150"/>
    </location>
    <ligand>
        <name>FAD</name>
        <dbReference type="ChEBI" id="CHEBI:57692"/>
    </ligand>
</feature>
<evidence type="ECO:0000256" key="9">
    <source>
        <dbReference type="ARBA" id="ARBA00023284"/>
    </source>
</evidence>
<dbReference type="InterPro" id="IPR001100">
    <property type="entry name" value="Pyr_nuc-diS_OxRdtase"/>
</dbReference>
<dbReference type="PIRSF" id="PIRSF000350">
    <property type="entry name" value="Mercury_reductase_MerA"/>
    <property type="match status" value="1"/>
</dbReference>
<evidence type="ECO:0000256" key="13">
    <source>
        <dbReference type="PIRSR" id="PIRSR000350-3"/>
    </source>
</evidence>
<name>A0A814HMH5_ADIRI</name>
<organism evidence="18 19">
    <name type="scientific">Adineta ricciae</name>
    <name type="common">Rotifer</name>
    <dbReference type="NCBI Taxonomy" id="249248"/>
    <lineage>
        <taxon>Eukaryota</taxon>
        <taxon>Metazoa</taxon>
        <taxon>Spiralia</taxon>
        <taxon>Gnathifera</taxon>
        <taxon>Rotifera</taxon>
        <taxon>Eurotatoria</taxon>
        <taxon>Bdelloidea</taxon>
        <taxon>Adinetida</taxon>
        <taxon>Adinetidae</taxon>
        <taxon>Adineta</taxon>
    </lineage>
</organism>
<dbReference type="Pfam" id="PF02852">
    <property type="entry name" value="Pyr_redox_dim"/>
    <property type="match status" value="1"/>
</dbReference>
<feature type="binding site" evidence="13">
    <location>
        <position position="85"/>
    </location>
    <ligand>
        <name>FAD</name>
        <dbReference type="ChEBI" id="CHEBI:57692"/>
    </ligand>
</feature>
<dbReference type="InterPro" id="IPR004099">
    <property type="entry name" value="Pyr_nucl-diS_OxRdtase_dimer"/>
</dbReference>
<dbReference type="SUPFAM" id="SSF51905">
    <property type="entry name" value="FAD/NAD(P)-binding domain"/>
    <property type="match status" value="1"/>
</dbReference>
<dbReference type="GO" id="GO:0004148">
    <property type="term" value="F:dihydrolipoyl dehydrogenase (NADH) activity"/>
    <property type="evidence" value="ECO:0007669"/>
    <property type="project" value="UniProtKB-EC"/>
</dbReference>
<reference evidence="18" key="1">
    <citation type="submission" date="2021-02" db="EMBL/GenBank/DDBJ databases">
        <authorList>
            <person name="Nowell W R."/>
        </authorList>
    </citation>
    <scope>NUCLEOTIDE SEQUENCE</scope>
</reference>
<evidence type="ECO:0000256" key="11">
    <source>
        <dbReference type="ARBA" id="ARBA00049187"/>
    </source>
</evidence>
<dbReference type="PANTHER" id="PTHR22912:SF151">
    <property type="entry name" value="DIHYDROLIPOYL DEHYDROGENASE, MITOCHONDRIAL"/>
    <property type="match status" value="1"/>
</dbReference>
<evidence type="ECO:0000256" key="10">
    <source>
        <dbReference type="ARBA" id="ARBA00031281"/>
    </source>
</evidence>
<comment type="cofactor">
    <cofactor evidence="13">
        <name>FAD</name>
        <dbReference type="ChEBI" id="CHEBI:57692"/>
    </cofactor>
    <text evidence="13">Binds 1 FAD per subunit.</text>
</comment>
<dbReference type="GO" id="GO:0045333">
    <property type="term" value="P:cellular respiration"/>
    <property type="evidence" value="ECO:0007669"/>
    <property type="project" value="UniProtKB-ARBA"/>
</dbReference>
<evidence type="ECO:0000256" key="4">
    <source>
        <dbReference type="ARBA" id="ARBA00022630"/>
    </source>
</evidence>
<dbReference type="GO" id="GO:0005739">
    <property type="term" value="C:mitochondrion"/>
    <property type="evidence" value="ECO:0007669"/>
    <property type="project" value="TreeGrafter"/>
</dbReference>
<gene>
    <name evidence="18" type="ORF">EDS130_LOCUS15449</name>
</gene>
<dbReference type="EC" id="1.8.1.4" evidence="2"/>
<feature type="binding site" evidence="13">
    <location>
        <begin position="356"/>
        <end position="359"/>
    </location>
    <ligand>
        <name>FAD</name>
        <dbReference type="ChEBI" id="CHEBI:57692"/>
    </ligand>
</feature>
<dbReference type="InterPro" id="IPR050151">
    <property type="entry name" value="Class-I_Pyr_Nuc-Dis_Oxidored"/>
</dbReference>
<feature type="binding site" evidence="13">
    <location>
        <position position="239"/>
    </location>
    <ligand>
        <name>NAD(+)</name>
        <dbReference type="ChEBI" id="CHEBI:57540"/>
    </ligand>
</feature>
<dbReference type="PROSITE" id="PS00076">
    <property type="entry name" value="PYRIDINE_REDOX_1"/>
    <property type="match status" value="1"/>
</dbReference>
<dbReference type="GO" id="GO:0045254">
    <property type="term" value="C:pyruvate dehydrogenase complex"/>
    <property type="evidence" value="ECO:0007669"/>
    <property type="project" value="UniProtKB-ARBA"/>
</dbReference>
<feature type="binding site" evidence="13">
    <location>
        <position position="309"/>
    </location>
    <ligand>
        <name>NAD(+)</name>
        <dbReference type="ChEBI" id="CHEBI:57540"/>
    </ligand>
</feature>
<dbReference type="Proteomes" id="UP000663852">
    <property type="component" value="Unassembled WGS sequence"/>
</dbReference>
<feature type="domain" description="FAD/NAD(P)-binding" evidence="17">
    <location>
        <begin position="38"/>
        <end position="365"/>
    </location>
</feature>
<evidence type="ECO:0000256" key="12">
    <source>
        <dbReference type="PIRSR" id="PIRSR000350-2"/>
    </source>
</evidence>
<dbReference type="PANTHER" id="PTHR22912">
    <property type="entry name" value="DISULFIDE OXIDOREDUCTASE"/>
    <property type="match status" value="1"/>
</dbReference>
<evidence type="ECO:0000256" key="1">
    <source>
        <dbReference type="ARBA" id="ARBA00007532"/>
    </source>
</evidence>
<feature type="active site" description="Proton acceptor" evidence="12">
    <location>
        <position position="459"/>
    </location>
</feature>
<evidence type="ECO:0000256" key="8">
    <source>
        <dbReference type="ARBA" id="ARBA00023157"/>
    </source>
</evidence>
<keyword evidence="13" id="KW-0547">Nucleotide-binding</keyword>
<protein>
    <recommendedName>
        <fullName evidence="3">Dihydrolipoyl dehydrogenase, mitochondrial</fullName>
        <ecNumber evidence="2">1.8.1.4</ecNumber>
    </recommendedName>
    <alternativeName>
        <fullName evidence="10">Dihydrolipoamide dehydrogenase</fullName>
    </alternativeName>
</protein>
<evidence type="ECO:0000313" key="18">
    <source>
        <dbReference type="EMBL" id="CAF1012185.1"/>
    </source>
</evidence>
<feature type="binding site" evidence="13">
    <location>
        <position position="350"/>
    </location>
    <ligand>
        <name>FAD</name>
        <dbReference type="ChEBI" id="CHEBI:57692"/>
    </ligand>
</feature>
<dbReference type="AlphaFoldDB" id="A0A814HMH5"/>
<proteinExistence type="inferred from homology"/>
<dbReference type="InterPro" id="IPR036188">
    <property type="entry name" value="FAD/NAD-bd_sf"/>
</dbReference>
<keyword evidence="9 15" id="KW-0676">Redox-active center</keyword>
<evidence type="ECO:0000256" key="14">
    <source>
        <dbReference type="PIRSR" id="PIRSR000350-4"/>
    </source>
</evidence>
<keyword evidence="6 15" id="KW-0560">Oxidoreductase</keyword>
<dbReference type="InterPro" id="IPR012999">
    <property type="entry name" value="Pyr_OxRdtase_I_AS"/>
</dbReference>
<dbReference type="GO" id="GO:0045252">
    <property type="term" value="C:oxoglutarate dehydrogenase complex"/>
    <property type="evidence" value="ECO:0007669"/>
    <property type="project" value="TreeGrafter"/>
</dbReference>
<comment type="catalytic activity">
    <reaction evidence="11">
        <text>N(6)-[(R)-dihydrolipoyl]-L-lysyl-[protein] + NAD(+) = N(6)-[(R)-lipoyl]-L-lysyl-[protein] + NADH + H(+)</text>
        <dbReference type="Rhea" id="RHEA:15045"/>
        <dbReference type="Rhea" id="RHEA-COMP:10474"/>
        <dbReference type="Rhea" id="RHEA-COMP:10475"/>
        <dbReference type="ChEBI" id="CHEBI:15378"/>
        <dbReference type="ChEBI" id="CHEBI:57540"/>
        <dbReference type="ChEBI" id="CHEBI:57945"/>
        <dbReference type="ChEBI" id="CHEBI:83099"/>
        <dbReference type="ChEBI" id="CHEBI:83100"/>
        <dbReference type="EC" id="1.8.1.4"/>
    </reaction>
</comment>
<evidence type="ECO:0000256" key="5">
    <source>
        <dbReference type="ARBA" id="ARBA00022827"/>
    </source>
</evidence>
<dbReference type="InterPro" id="IPR016156">
    <property type="entry name" value="FAD/NAD-linked_Rdtase_dimer_sf"/>
</dbReference>
<dbReference type="FunFam" id="3.50.50.60:FF:000025">
    <property type="entry name" value="Dihydrolipoyl dehydrogenase"/>
    <property type="match status" value="1"/>
</dbReference>
<dbReference type="InterPro" id="IPR023753">
    <property type="entry name" value="FAD/NAD-binding_dom"/>
</dbReference>
<feature type="disulfide bond" description="Redox-active" evidence="14">
    <location>
        <begin position="76"/>
        <end position="81"/>
    </location>
</feature>
<evidence type="ECO:0000256" key="2">
    <source>
        <dbReference type="ARBA" id="ARBA00012608"/>
    </source>
</evidence>
<evidence type="ECO:0000256" key="3">
    <source>
        <dbReference type="ARBA" id="ARBA00016193"/>
    </source>
</evidence>
<dbReference type="PRINTS" id="PR00411">
    <property type="entry name" value="PNDRDTASEI"/>
</dbReference>
<feature type="domain" description="Pyridine nucleotide-disulphide oxidoreductase dimerisation" evidence="16">
    <location>
        <begin position="369"/>
        <end position="469"/>
    </location>
</feature>
<dbReference type="GO" id="GO:0006103">
    <property type="term" value="P:2-oxoglutarate metabolic process"/>
    <property type="evidence" value="ECO:0007669"/>
    <property type="project" value="TreeGrafter"/>
</dbReference>
<dbReference type="Gene3D" id="3.30.390.30">
    <property type="match status" value="1"/>
</dbReference>
<evidence type="ECO:0000259" key="17">
    <source>
        <dbReference type="Pfam" id="PF07992"/>
    </source>
</evidence>
<dbReference type="Pfam" id="PF07992">
    <property type="entry name" value="Pyr_redox_2"/>
    <property type="match status" value="1"/>
</dbReference>
<dbReference type="GO" id="GO:0050660">
    <property type="term" value="F:flavin adenine dinucleotide binding"/>
    <property type="evidence" value="ECO:0007669"/>
    <property type="project" value="TreeGrafter"/>
</dbReference>
<feature type="binding site" evidence="13">
    <location>
        <begin position="216"/>
        <end position="223"/>
    </location>
    <ligand>
        <name>NAD(+)</name>
        <dbReference type="ChEBI" id="CHEBI:57540"/>
    </ligand>
</feature>
<dbReference type="PRINTS" id="PR00368">
    <property type="entry name" value="FADPNR"/>
</dbReference>
<dbReference type="OrthoDB" id="361797at2759"/>
<keyword evidence="8" id="KW-1015">Disulfide bond</keyword>
<evidence type="ECO:0000256" key="15">
    <source>
        <dbReference type="RuleBase" id="RU003691"/>
    </source>
</evidence>
<keyword evidence="4 15" id="KW-0285">Flavoprotein</keyword>
<sequence length="482" mass="51510">MLSQIGSWQRITNRCFNCSRTILLRNASSSSSSSEQQFDLVVIGSGPGGYVAAIKAAQLGLKTACVEKNATYGGTCLNVGCIPSKAMLHNSHLYHMAQHGELKKRGIEFQNVSLNLPVFLKQKDDAVKGLTSGVAYLFKSNKVTGVRGHGSISGTGEVTVKKEDGSSEILKTKNILIAVGSEVTPFPGITIDEESIVSSTGALSLKQVPKKMVLIGAGVIGLELGSVWSRLGADVTCVEFLSNIGGVGIDMEVSKAFQKILTKQGLKFKLDTKVTGAEKSGDGIRVNVEGAKGGNGETLDCDTLLVCIGRRPYTKELGLDSVGIQLDKRGRIEVDKNFQTACKGVYAIGDCIQGPMLAHKAEDEGIICVEISWVGKSEEQLKQEGIKYKVGRFPMAANSRAKTINEAEGFVKVLSDAKTDRILGVHMINSVAGELINEAALAMEYGASCEDVARVCHAHPTWSESLKEANLQAYFGKAINFT</sequence>